<evidence type="ECO:0000313" key="3">
    <source>
        <dbReference type="Proteomes" id="UP000199417"/>
    </source>
</evidence>
<protein>
    <recommendedName>
        <fullName evidence="4">PEP-CTERM sorting domain-containing protein</fullName>
    </recommendedName>
</protein>
<proteinExistence type="predicted"/>
<evidence type="ECO:0008006" key="4">
    <source>
        <dbReference type="Google" id="ProtNLM"/>
    </source>
</evidence>
<keyword evidence="1" id="KW-0732">Signal</keyword>
<feature type="signal peptide" evidence="1">
    <location>
        <begin position="1"/>
        <end position="25"/>
    </location>
</feature>
<gene>
    <name evidence="2" type="ORF">SAMN05444580_101746</name>
</gene>
<evidence type="ECO:0000256" key="1">
    <source>
        <dbReference type="SAM" id="SignalP"/>
    </source>
</evidence>
<keyword evidence="3" id="KW-1185">Reference proteome</keyword>
<feature type="chain" id="PRO_5011506190" description="PEP-CTERM sorting domain-containing protein" evidence="1">
    <location>
        <begin position="26"/>
        <end position="271"/>
    </location>
</feature>
<accession>A0A1G6P1G1</accession>
<organism evidence="2 3">
    <name type="scientific">Rhodococcus tukisamuensis</name>
    <dbReference type="NCBI Taxonomy" id="168276"/>
    <lineage>
        <taxon>Bacteria</taxon>
        <taxon>Bacillati</taxon>
        <taxon>Actinomycetota</taxon>
        <taxon>Actinomycetes</taxon>
        <taxon>Mycobacteriales</taxon>
        <taxon>Nocardiaceae</taxon>
        <taxon>Rhodococcus</taxon>
    </lineage>
</organism>
<reference evidence="2 3" key="1">
    <citation type="submission" date="2016-10" db="EMBL/GenBank/DDBJ databases">
        <authorList>
            <person name="de Groot N.N."/>
        </authorList>
    </citation>
    <scope>NUCLEOTIDE SEQUENCE [LARGE SCALE GENOMIC DNA]</scope>
    <source>
        <strain evidence="2 3">JCM 11308</strain>
    </source>
</reference>
<dbReference type="STRING" id="168276.SAMN05444580_101746"/>
<dbReference type="EMBL" id="FNAB01000001">
    <property type="protein sequence ID" value="SDC73781.1"/>
    <property type="molecule type" value="Genomic_DNA"/>
</dbReference>
<dbReference type="RefSeq" id="WP_139191120.1">
    <property type="nucleotide sequence ID" value="NZ_FNAB01000001.1"/>
</dbReference>
<name>A0A1G6P1G1_9NOCA</name>
<dbReference type="Proteomes" id="UP000199417">
    <property type="component" value="Unassembled WGS sequence"/>
</dbReference>
<sequence length="271" mass="27225">MKRRLGTAVLLASVAALTLPAGASADVVSTWGTMTFTGGSQAYTGTLTLGDGFPTATIASDSRAAAGVQTGASTFLNAATPVGAKYGTSKDRQYLNLRPKVDANTPSITTYTFSSPTPASGWTFVLGDIDADKVVVSATNAAGAAVPASALGFKSTFNYCGGTPSPCVANADLPSWDGNGTLTGNAAAGDTDGAAAWFEPTVPLKTLTFTYSQRNGQPTYQTWFASQKQTDPGTPGVGAGSTDDLFGSLGGLFDALPTGSSTSGGITSGQN</sequence>
<dbReference type="AlphaFoldDB" id="A0A1G6P1G1"/>
<evidence type="ECO:0000313" key="2">
    <source>
        <dbReference type="EMBL" id="SDC73781.1"/>
    </source>
</evidence>